<accession>A0A8S0XD51</accession>
<keyword evidence="3" id="KW-0540">Nuclease</keyword>
<dbReference type="Gene3D" id="1.10.30.50">
    <property type="match status" value="1"/>
</dbReference>
<dbReference type="InterPro" id="IPR003615">
    <property type="entry name" value="HNH_nuc"/>
</dbReference>
<keyword evidence="1" id="KW-0812">Transmembrane</keyword>
<dbReference type="AlphaFoldDB" id="A0A8S0XD51"/>
<sequence length="287" mass="33815">MPENKIKRIDMHFAFSIADKMISLFNSDDVESNLNTMLWIDAIEADDFIKYMIEENSAKLLKPDKNTLLHEFIRVYFINYLKNERYYFVDSIIEDLELEFIKVFLDAKVKVLNEYNISVKDYPENLLKLNKEFEDSNLKNDSKYTQGFREICDEIIGLFENIEGSVVTATFYLLLVLFQFNFFLSAYMNQKNITSDVFDESGHIRRCTVWLKKAIYFRDRGKCQHCGKDLTGLLNIVDDKGAHFDHVVPLEKGGSNDSTNFQLLCDECNLTKSYKMICPNYFYQIYW</sequence>
<dbReference type="GO" id="GO:0004519">
    <property type="term" value="F:endonuclease activity"/>
    <property type="evidence" value="ECO:0007669"/>
    <property type="project" value="UniProtKB-KW"/>
</dbReference>
<dbReference type="CDD" id="cd00085">
    <property type="entry name" value="HNHc"/>
    <property type="match status" value="1"/>
</dbReference>
<keyword evidence="1" id="KW-0472">Membrane</keyword>
<dbReference type="EMBL" id="LR746496">
    <property type="protein sequence ID" value="CAA7603136.1"/>
    <property type="molecule type" value="Genomic_DNA"/>
</dbReference>
<reference evidence="4" key="1">
    <citation type="submission" date="2014-11" db="EMBL/GenBank/DDBJ databases">
        <authorList>
            <person name="Hornung B.V."/>
        </authorList>
    </citation>
    <scope>NUCLEOTIDE SEQUENCE</scope>
    <source>
        <strain evidence="4">INE</strain>
    </source>
</reference>
<organism evidence="3">
    <name type="scientific">Acididesulfobacillus acetoxydans</name>
    <dbReference type="NCBI Taxonomy" id="1561005"/>
    <lineage>
        <taxon>Bacteria</taxon>
        <taxon>Bacillati</taxon>
        <taxon>Bacillota</taxon>
        <taxon>Clostridia</taxon>
        <taxon>Eubacteriales</taxon>
        <taxon>Peptococcaceae</taxon>
        <taxon>Acididesulfobacillus</taxon>
    </lineage>
</organism>
<dbReference type="EMBL" id="CDGJ01000060">
    <property type="protein sequence ID" value="CEJ07636.1"/>
    <property type="molecule type" value="Genomic_DNA"/>
</dbReference>
<dbReference type="Proteomes" id="UP000836597">
    <property type="component" value="Chromosome"/>
</dbReference>
<dbReference type="SMART" id="SM00507">
    <property type="entry name" value="HNHc"/>
    <property type="match status" value="1"/>
</dbReference>
<dbReference type="GO" id="GO:0008270">
    <property type="term" value="F:zinc ion binding"/>
    <property type="evidence" value="ECO:0007669"/>
    <property type="project" value="InterPro"/>
</dbReference>
<keyword evidence="5" id="KW-1185">Reference proteome</keyword>
<evidence type="ECO:0000313" key="5">
    <source>
        <dbReference type="Proteomes" id="UP001071230"/>
    </source>
</evidence>
<dbReference type="PANTHER" id="PTHR33877:SF1">
    <property type="entry name" value="TYPE IV METHYL-DIRECTED RESTRICTION ENZYME ECOKMCRA"/>
    <property type="match status" value="1"/>
</dbReference>
<dbReference type="Pfam" id="PF01844">
    <property type="entry name" value="HNH"/>
    <property type="match status" value="1"/>
</dbReference>
<keyword evidence="3" id="KW-0255">Endonuclease</keyword>
<dbReference type="GO" id="GO:0003676">
    <property type="term" value="F:nucleic acid binding"/>
    <property type="evidence" value="ECO:0007669"/>
    <property type="project" value="InterPro"/>
</dbReference>
<name>A0A8S0XD51_9FIRM</name>
<gene>
    <name evidence="4" type="ORF">DEACI_2102</name>
    <name evidence="3" type="ORF">DEACI_3959</name>
</gene>
<evidence type="ECO:0000256" key="1">
    <source>
        <dbReference type="SAM" id="Phobius"/>
    </source>
</evidence>
<dbReference type="InterPro" id="IPR052892">
    <property type="entry name" value="NA-targeting_endonuclease"/>
</dbReference>
<dbReference type="InterPro" id="IPR002711">
    <property type="entry name" value="HNH"/>
</dbReference>
<dbReference type="Proteomes" id="UP001071230">
    <property type="component" value="Unassembled WGS sequence"/>
</dbReference>
<dbReference type="KEGG" id="aacx:DEACI_3959"/>
<protein>
    <submittedName>
        <fullName evidence="3">HNH endonuclease</fullName>
    </submittedName>
</protein>
<feature type="transmembrane region" description="Helical" evidence="1">
    <location>
        <begin position="169"/>
        <end position="188"/>
    </location>
</feature>
<keyword evidence="3" id="KW-0378">Hydrolase</keyword>
<feature type="domain" description="HNH nuclease" evidence="2">
    <location>
        <begin position="210"/>
        <end position="270"/>
    </location>
</feature>
<evidence type="ECO:0000313" key="4">
    <source>
        <dbReference type="EMBL" id="CEJ07636.1"/>
    </source>
</evidence>
<evidence type="ECO:0000259" key="2">
    <source>
        <dbReference type="SMART" id="SM00507"/>
    </source>
</evidence>
<evidence type="ECO:0000313" key="3">
    <source>
        <dbReference type="EMBL" id="CAA7603136.1"/>
    </source>
</evidence>
<dbReference type="RefSeq" id="WP_240986394.1">
    <property type="nucleotide sequence ID" value="NZ_CDGJ01000060.1"/>
</dbReference>
<proteinExistence type="predicted"/>
<keyword evidence="1" id="KW-1133">Transmembrane helix</keyword>
<reference evidence="3" key="2">
    <citation type="submission" date="2020-01" db="EMBL/GenBank/DDBJ databases">
        <authorList>
            <person name="Hornung B."/>
        </authorList>
    </citation>
    <scope>NUCLEOTIDE SEQUENCE</scope>
    <source>
        <strain evidence="3">PacBioINE</strain>
    </source>
</reference>
<dbReference type="PANTHER" id="PTHR33877">
    <property type="entry name" value="SLL1193 PROTEIN"/>
    <property type="match status" value="1"/>
</dbReference>